<evidence type="ECO:0000313" key="1">
    <source>
        <dbReference type="EnsemblMetazoa" id="XP_031782193"/>
    </source>
</evidence>
<sequence length="234" mass="26580">MSPKSTFNPADVPYQNAVGSLLYLVQATRPDLAYSVGVLSRFNNCYDESHWGMVKRVLRYVQGTKDFKLRYCRDADSQLIGYCDASYAADSDDPRSTTGYVFTMQGAAVSWNSKRQPTVALSSTEAEYLSLSAATQESVWLQRLTSQLLITRNEEPLVVYCDMSENSRFSARTKHTNVRHHFIKENIDNKEIEVRFVPSTCMLADALTKATNHNKLEEFVNAIGLKREEEKTDY</sequence>
<dbReference type="PANTHER" id="PTHR11439">
    <property type="entry name" value="GAG-POL-RELATED RETROTRANSPOSON"/>
    <property type="match status" value="1"/>
</dbReference>
<name>A0A7M7Q7S1_NASVI</name>
<proteinExistence type="predicted"/>
<protein>
    <submittedName>
        <fullName evidence="1">Uncharacterized protein</fullName>
    </submittedName>
</protein>
<dbReference type="InParanoid" id="A0A7M7Q7S1"/>
<dbReference type="SUPFAM" id="SSF56672">
    <property type="entry name" value="DNA/RNA polymerases"/>
    <property type="match status" value="1"/>
</dbReference>
<keyword evidence="2" id="KW-1185">Reference proteome</keyword>
<dbReference type="GO" id="GO:0071897">
    <property type="term" value="P:DNA biosynthetic process"/>
    <property type="evidence" value="ECO:0007669"/>
    <property type="project" value="UniProtKB-ARBA"/>
</dbReference>
<dbReference type="RefSeq" id="XP_031782193.1">
    <property type="nucleotide sequence ID" value="XM_031926333.1"/>
</dbReference>
<accession>A0A7M7Q7S1</accession>
<dbReference type="KEGG" id="nvi:116416768"/>
<dbReference type="AlphaFoldDB" id="A0A7M7Q7S1"/>
<reference evidence="1" key="1">
    <citation type="submission" date="2021-01" db="UniProtKB">
        <authorList>
            <consortium name="EnsemblMetazoa"/>
        </authorList>
    </citation>
    <scope>IDENTIFICATION</scope>
</reference>
<organism evidence="1 2">
    <name type="scientific">Nasonia vitripennis</name>
    <name type="common">Parasitic wasp</name>
    <dbReference type="NCBI Taxonomy" id="7425"/>
    <lineage>
        <taxon>Eukaryota</taxon>
        <taxon>Metazoa</taxon>
        <taxon>Ecdysozoa</taxon>
        <taxon>Arthropoda</taxon>
        <taxon>Hexapoda</taxon>
        <taxon>Insecta</taxon>
        <taxon>Pterygota</taxon>
        <taxon>Neoptera</taxon>
        <taxon>Endopterygota</taxon>
        <taxon>Hymenoptera</taxon>
        <taxon>Apocrita</taxon>
        <taxon>Proctotrupomorpha</taxon>
        <taxon>Chalcidoidea</taxon>
        <taxon>Pteromalidae</taxon>
        <taxon>Pteromalinae</taxon>
        <taxon>Nasonia</taxon>
    </lineage>
</organism>
<dbReference type="EnsemblMetazoa" id="XM_031926333">
    <property type="protein sequence ID" value="XP_031782193"/>
    <property type="gene ID" value="LOC116416768"/>
</dbReference>
<dbReference type="GeneID" id="116416768"/>
<dbReference type="Proteomes" id="UP000002358">
    <property type="component" value="Chromosome 3"/>
</dbReference>
<evidence type="ECO:0000313" key="2">
    <source>
        <dbReference type="Proteomes" id="UP000002358"/>
    </source>
</evidence>
<dbReference type="OrthoDB" id="8188638at2759"/>
<dbReference type="InterPro" id="IPR043502">
    <property type="entry name" value="DNA/RNA_pol_sf"/>
</dbReference>
<dbReference type="PANTHER" id="PTHR11439:SF483">
    <property type="entry name" value="PEPTIDE SYNTHASE GLIP-LIKE, PUTATIVE (AFU_ORTHOLOGUE AFUA_3G12920)-RELATED"/>
    <property type="match status" value="1"/>
</dbReference>
<dbReference type="CDD" id="cd09272">
    <property type="entry name" value="RNase_HI_RT_Ty1"/>
    <property type="match status" value="1"/>
</dbReference>